<comment type="caution">
    <text evidence="2">The sequence shown here is derived from an EMBL/GenBank/DDBJ whole genome shotgun (WGS) entry which is preliminary data.</text>
</comment>
<protein>
    <submittedName>
        <fullName evidence="2">Antibiotic biosynthesis monooxygenase</fullName>
    </submittedName>
</protein>
<reference evidence="2 3" key="1">
    <citation type="submission" date="2020-08" db="EMBL/GenBank/DDBJ databases">
        <title>Pseudomonas sp. nov.</title>
        <authorList>
            <person name="Gieschler S."/>
            <person name="Fiedler G."/>
            <person name="Brinks E."/>
            <person name="Boehnlein C."/>
            <person name="Franz C.M.A.P."/>
            <person name="Kabisch J."/>
        </authorList>
    </citation>
    <scope>NUCLEOTIDE SEQUENCE [LARGE SCALE GENOMIC DNA]</scope>
    <source>
        <strain evidence="2 3">MBT-2</strain>
    </source>
</reference>
<evidence type="ECO:0000259" key="1">
    <source>
        <dbReference type="PROSITE" id="PS51725"/>
    </source>
</evidence>
<dbReference type="InterPro" id="IPR011008">
    <property type="entry name" value="Dimeric_a/b-barrel"/>
</dbReference>
<dbReference type="Gene3D" id="3.30.70.100">
    <property type="match status" value="1"/>
</dbReference>
<dbReference type="InterPro" id="IPR007138">
    <property type="entry name" value="ABM_dom"/>
</dbReference>
<organism evidence="2 3">
    <name type="scientific">Pseudomonas baltica</name>
    <dbReference type="NCBI Taxonomy" id="2762576"/>
    <lineage>
        <taxon>Bacteria</taxon>
        <taxon>Pseudomonadati</taxon>
        <taxon>Pseudomonadota</taxon>
        <taxon>Gammaproteobacteria</taxon>
        <taxon>Pseudomonadales</taxon>
        <taxon>Pseudomonadaceae</taxon>
        <taxon>Pseudomonas</taxon>
    </lineage>
</organism>
<dbReference type="GO" id="GO:0004497">
    <property type="term" value="F:monooxygenase activity"/>
    <property type="evidence" value="ECO:0007669"/>
    <property type="project" value="UniProtKB-KW"/>
</dbReference>
<dbReference type="PROSITE" id="PS51725">
    <property type="entry name" value="ABM"/>
    <property type="match status" value="1"/>
</dbReference>
<keyword evidence="3" id="KW-1185">Reference proteome</keyword>
<dbReference type="SUPFAM" id="SSF54909">
    <property type="entry name" value="Dimeric alpha+beta barrel"/>
    <property type="match status" value="1"/>
</dbReference>
<dbReference type="Proteomes" id="UP000546173">
    <property type="component" value="Unassembled WGS sequence"/>
</dbReference>
<dbReference type="InterPro" id="IPR050744">
    <property type="entry name" value="AI-2_Isomerase_LsrG"/>
</dbReference>
<dbReference type="RefSeq" id="WP_185793685.1">
    <property type="nucleotide sequence ID" value="NZ_JACMYH010000001.1"/>
</dbReference>
<sequence length="104" mass="11428">MKHPEPLVAPIHIIATVNAELGKEAELLEALTQLVRASVEESGCLQYALHIDPDLPGVFVFYEGWASQAALDEHMASPHFLSFVAASDFLMTGPTDIRKLMRVI</sequence>
<proteinExistence type="predicted"/>
<dbReference type="PANTHER" id="PTHR33336">
    <property type="entry name" value="QUINOL MONOOXYGENASE YGIN-RELATED"/>
    <property type="match status" value="1"/>
</dbReference>
<keyword evidence="2" id="KW-0560">Oxidoreductase</keyword>
<accession>A0A7X1G4V0</accession>
<dbReference type="Pfam" id="PF03992">
    <property type="entry name" value="ABM"/>
    <property type="match status" value="1"/>
</dbReference>
<dbReference type="EMBL" id="JACMYH010000001">
    <property type="protein sequence ID" value="MBC2677769.1"/>
    <property type="molecule type" value="Genomic_DNA"/>
</dbReference>
<keyword evidence="2" id="KW-0503">Monooxygenase</keyword>
<gene>
    <name evidence="2" type="ORF">H7993_05115</name>
</gene>
<evidence type="ECO:0000313" key="2">
    <source>
        <dbReference type="EMBL" id="MBC2677769.1"/>
    </source>
</evidence>
<dbReference type="AlphaFoldDB" id="A0A7X1G4V0"/>
<dbReference type="PANTHER" id="PTHR33336:SF15">
    <property type="entry name" value="ABM DOMAIN-CONTAINING PROTEIN"/>
    <property type="match status" value="1"/>
</dbReference>
<evidence type="ECO:0000313" key="3">
    <source>
        <dbReference type="Proteomes" id="UP000546173"/>
    </source>
</evidence>
<name>A0A7X1G4V0_9PSED</name>
<feature type="domain" description="ABM" evidence="1">
    <location>
        <begin position="11"/>
        <end position="100"/>
    </location>
</feature>